<dbReference type="CDD" id="cd00293">
    <property type="entry name" value="USP-like"/>
    <property type="match status" value="1"/>
</dbReference>
<dbReference type="PANTHER" id="PTHR46268:SF6">
    <property type="entry name" value="UNIVERSAL STRESS PROTEIN UP12"/>
    <property type="match status" value="1"/>
</dbReference>
<dbReference type="AlphaFoldDB" id="A0A9Q4C550"/>
<dbReference type="EMBL" id="RKLV01000010">
    <property type="protein sequence ID" value="MCX2819633.1"/>
    <property type="molecule type" value="Genomic_DNA"/>
</dbReference>
<evidence type="ECO:0000313" key="4">
    <source>
        <dbReference type="Proteomes" id="UP001149411"/>
    </source>
</evidence>
<organism evidence="3 4">
    <name type="scientific">Halorutilus salinus</name>
    <dbReference type="NCBI Taxonomy" id="2487751"/>
    <lineage>
        <taxon>Archaea</taxon>
        <taxon>Methanobacteriati</taxon>
        <taxon>Methanobacteriota</taxon>
        <taxon>Stenosarchaea group</taxon>
        <taxon>Halobacteria</taxon>
        <taxon>Halorutilales</taxon>
        <taxon>Halorutilaceae</taxon>
        <taxon>Halorutilus</taxon>
    </lineage>
</organism>
<dbReference type="InterPro" id="IPR006016">
    <property type="entry name" value="UspA"/>
</dbReference>
<accession>A0A9Q4C550</accession>
<keyword evidence="4" id="KW-1185">Reference proteome</keyword>
<name>A0A9Q4C550_9EURY</name>
<evidence type="ECO:0000313" key="3">
    <source>
        <dbReference type="EMBL" id="MCX2819633.1"/>
    </source>
</evidence>
<dbReference type="RefSeq" id="WP_266088068.1">
    <property type="nucleotide sequence ID" value="NZ_RKLV01000010.1"/>
</dbReference>
<dbReference type="SUPFAM" id="SSF52402">
    <property type="entry name" value="Adenine nucleotide alpha hydrolases-like"/>
    <property type="match status" value="1"/>
</dbReference>
<sequence>MYTKILLPTDGSEGFDGVASHAGSLALEYGATVHVVSVADTRNRFESPSSGLAPNAWEESERERAQKAIKDAEASLPDGIPVETAVESGIPHRVILDYAEDEEVDIVVMGTHGRQGVDHYLIGSVAERVVRNSRVPVLTVSLNGGD</sequence>
<comment type="similarity">
    <text evidence="1">Belongs to the universal stress protein A family.</text>
</comment>
<feature type="domain" description="UspA" evidence="2">
    <location>
        <begin position="1"/>
        <end position="140"/>
    </location>
</feature>
<comment type="caution">
    <text evidence="3">The sequence shown here is derived from an EMBL/GenBank/DDBJ whole genome shotgun (WGS) entry which is preliminary data.</text>
</comment>
<gene>
    <name evidence="3" type="ORF">EGH25_09760</name>
</gene>
<dbReference type="Pfam" id="PF00582">
    <property type="entry name" value="Usp"/>
    <property type="match status" value="1"/>
</dbReference>
<reference evidence="3" key="1">
    <citation type="submission" date="2022-09" db="EMBL/GenBank/DDBJ databases">
        <title>Haloadaptaus new haloarchaeum isolated from saline soil.</title>
        <authorList>
            <person name="Duran-Viseras A."/>
            <person name="Sanchez-Porro C."/>
            <person name="Ventosa A."/>
        </authorList>
    </citation>
    <scope>NUCLEOTIDE SEQUENCE</scope>
    <source>
        <strain evidence="3">F3-133</strain>
    </source>
</reference>
<dbReference type="Gene3D" id="3.40.50.620">
    <property type="entry name" value="HUPs"/>
    <property type="match status" value="1"/>
</dbReference>
<protein>
    <submittedName>
        <fullName evidence="3">Universal stress protein</fullName>
    </submittedName>
</protein>
<dbReference type="InterPro" id="IPR006015">
    <property type="entry name" value="Universal_stress_UspA"/>
</dbReference>
<dbReference type="InterPro" id="IPR014729">
    <property type="entry name" value="Rossmann-like_a/b/a_fold"/>
</dbReference>
<dbReference type="Proteomes" id="UP001149411">
    <property type="component" value="Unassembled WGS sequence"/>
</dbReference>
<evidence type="ECO:0000256" key="1">
    <source>
        <dbReference type="ARBA" id="ARBA00008791"/>
    </source>
</evidence>
<proteinExistence type="inferred from homology"/>
<dbReference type="PANTHER" id="PTHR46268">
    <property type="entry name" value="STRESS RESPONSE PROTEIN NHAX"/>
    <property type="match status" value="1"/>
</dbReference>
<evidence type="ECO:0000259" key="2">
    <source>
        <dbReference type="Pfam" id="PF00582"/>
    </source>
</evidence>
<dbReference type="PRINTS" id="PR01438">
    <property type="entry name" value="UNVRSLSTRESS"/>
</dbReference>